<evidence type="ECO:0000313" key="4">
    <source>
        <dbReference type="EMBL" id="MEN5379661.1"/>
    </source>
</evidence>
<accession>A0ABV0BYB3</accession>
<dbReference type="Pfam" id="PF00583">
    <property type="entry name" value="Acetyltransf_1"/>
    <property type="match status" value="1"/>
</dbReference>
<organism evidence="4 5">
    <name type="scientific">Sphingobacterium kitahiroshimense</name>
    <dbReference type="NCBI Taxonomy" id="470446"/>
    <lineage>
        <taxon>Bacteria</taxon>
        <taxon>Pseudomonadati</taxon>
        <taxon>Bacteroidota</taxon>
        <taxon>Sphingobacteriia</taxon>
        <taxon>Sphingobacteriales</taxon>
        <taxon>Sphingobacteriaceae</taxon>
        <taxon>Sphingobacterium</taxon>
    </lineage>
</organism>
<evidence type="ECO:0000259" key="3">
    <source>
        <dbReference type="PROSITE" id="PS51186"/>
    </source>
</evidence>
<comment type="caution">
    <text evidence="4">The sequence shown here is derived from an EMBL/GenBank/DDBJ whole genome shotgun (WGS) entry which is preliminary data.</text>
</comment>
<dbReference type="PANTHER" id="PTHR43877">
    <property type="entry name" value="AMINOALKYLPHOSPHONATE N-ACETYLTRANSFERASE-RELATED-RELATED"/>
    <property type="match status" value="1"/>
</dbReference>
<keyword evidence="2" id="KW-0012">Acyltransferase</keyword>
<dbReference type="PANTHER" id="PTHR43877:SF2">
    <property type="entry name" value="AMINOALKYLPHOSPHONATE N-ACETYLTRANSFERASE-RELATED"/>
    <property type="match status" value="1"/>
</dbReference>
<dbReference type="EMBL" id="JBDJNQ010000011">
    <property type="protein sequence ID" value="MEN5379661.1"/>
    <property type="molecule type" value="Genomic_DNA"/>
</dbReference>
<dbReference type="Proteomes" id="UP001409291">
    <property type="component" value="Unassembled WGS sequence"/>
</dbReference>
<keyword evidence="5" id="KW-1185">Reference proteome</keyword>
<dbReference type="PROSITE" id="PS51186">
    <property type="entry name" value="GNAT"/>
    <property type="match status" value="1"/>
</dbReference>
<reference evidence="4 5" key="1">
    <citation type="submission" date="2024-04" db="EMBL/GenBank/DDBJ databases">
        <title>WGS of bacteria from Torrens River.</title>
        <authorList>
            <person name="Wyrsch E.R."/>
            <person name="Drigo B."/>
        </authorList>
    </citation>
    <scope>NUCLEOTIDE SEQUENCE [LARGE SCALE GENOMIC DNA]</scope>
    <source>
        <strain evidence="4 5">TWI391</strain>
    </source>
</reference>
<proteinExistence type="predicted"/>
<sequence>MDIRKATPVDLPQIKILYSLLFEQLANYEPDYLQPALQDEAFLQQVVAAADNFVAFIYTIDGEAKGFAIAKLEESPPYNCFVPLKCMYLMDIVVDQNMRGKGIGKALIDRIKQWAKEQEADYLELSVLAKNTLAEALYLREGFETFSKSMRMKIK</sequence>
<protein>
    <submittedName>
        <fullName evidence="4">GNAT family N-acetyltransferase</fullName>
    </submittedName>
</protein>
<evidence type="ECO:0000256" key="2">
    <source>
        <dbReference type="ARBA" id="ARBA00023315"/>
    </source>
</evidence>
<dbReference type="RefSeq" id="WP_346582529.1">
    <property type="nucleotide sequence ID" value="NZ_JBDJLH010000001.1"/>
</dbReference>
<dbReference type="InterPro" id="IPR016181">
    <property type="entry name" value="Acyl_CoA_acyltransferase"/>
</dbReference>
<keyword evidence="1" id="KW-0808">Transferase</keyword>
<gene>
    <name evidence="4" type="ORF">ABE541_20500</name>
</gene>
<dbReference type="SUPFAM" id="SSF55729">
    <property type="entry name" value="Acyl-CoA N-acyltransferases (Nat)"/>
    <property type="match status" value="1"/>
</dbReference>
<evidence type="ECO:0000313" key="5">
    <source>
        <dbReference type="Proteomes" id="UP001409291"/>
    </source>
</evidence>
<feature type="domain" description="N-acetyltransferase" evidence="3">
    <location>
        <begin position="1"/>
        <end position="155"/>
    </location>
</feature>
<name>A0ABV0BYB3_9SPHI</name>
<dbReference type="Gene3D" id="3.40.630.30">
    <property type="match status" value="1"/>
</dbReference>
<dbReference type="CDD" id="cd04301">
    <property type="entry name" value="NAT_SF"/>
    <property type="match status" value="1"/>
</dbReference>
<dbReference type="InterPro" id="IPR000182">
    <property type="entry name" value="GNAT_dom"/>
</dbReference>
<evidence type="ECO:0000256" key="1">
    <source>
        <dbReference type="ARBA" id="ARBA00022679"/>
    </source>
</evidence>
<dbReference type="InterPro" id="IPR050832">
    <property type="entry name" value="Bact_Acetyltransf"/>
</dbReference>